<dbReference type="PROSITE" id="PS01117">
    <property type="entry name" value="HTH_MARR_1"/>
    <property type="match status" value="1"/>
</dbReference>
<organism evidence="6 8">
    <name type="scientific">Rhizobium anhuiense</name>
    <dbReference type="NCBI Taxonomy" id="1184720"/>
    <lineage>
        <taxon>Bacteria</taxon>
        <taxon>Pseudomonadati</taxon>
        <taxon>Pseudomonadota</taxon>
        <taxon>Alphaproteobacteria</taxon>
        <taxon>Hyphomicrobiales</taxon>
        <taxon>Rhizobiaceae</taxon>
        <taxon>Rhizobium/Agrobacterium group</taxon>
        <taxon>Rhizobium</taxon>
    </lineage>
</organism>
<dbReference type="PROSITE" id="PS50995">
    <property type="entry name" value="HTH_MARR_2"/>
    <property type="match status" value="1"/>
</dbReference>
<evidence type="ECO:0000313" key="8">
    <source>
        <dbReference type="Proteomes" id="UP000273611"/>
    </source>
</evidence>
<sequence>MASIKNVQNTHISEKLRELHGALIEIVSVMNRPQRDEQMVREAGISLDRALFPLLVTIERLGPIGVVELADRAGRDYTTVSRQVAKLESLDLVERRGSAADRRVREAVISPKGKAMTDRIDVARERIGRAIFETWDEQDFNELVRLMRKFAKDISGDIGSSAGETQGEGGPQPG</sequence>
<dbReference type="SUPFAM" id="SSF46785">
    <property type="entry name" value="Winged helix' DNA-binding domain"/>
    <property type="match status" value="1"/>
</dbReference>
<dbReference type="EMBL" id="NWSL01000020">
    <property type="protein sequence ID" value="PDS49298.1"/>
    <property type="molecule type" value="Genomic_DNA"/>
</dbReference>
<dbReference type="SMART" id="SM00347">
    <property type="entry name" value="HTH_MARR"/>
    <property type="match status" value="1"/>
</dbReference>
<dbReference type="PANTHER" id="PTHR33164:SF57">
    <property type="entry name" value="MARR-FAMILY TRANSCRIPTIONAL REGULATOR"/>
    <property type="match status" value="1"/>
</dbReference>
<dbReference type="GO" id="GO:0003677">
    <property type="term" value="F:DNA binding"/>
    <property type="evidence" value="ECO:0007669"/>
    <property type="project" value="UniProtKB-KW"/>
</dbReference>
<dbReference type="Proteomes" id="UP000219972">
    <property type="component" value="Unassembled WGS sequence"/>
</dbReference>
<dbReference type="Gene3D" id="1.10.10.10">
    <property type="entry name" value="Winged helix-like DNA-binding domain superfamily/Winged helix DNA-binding domain"/>
    <property type="match status" value="1"/>
</dbReference>
<comment type="caution">
    <text evidence="6">The sequence shown here is derived from an EMBL/GenBank/DDBJ whole genome shotgun (WGS) entry which is preliminary data.</text>
</comment>
<dbReference type="InterPro" id="IPR039422">
    <property type="entry name" value="MarR/SlyA-like"/>
</dbReference>
<accession>A0A432NB62</accession>
<dbReference type="AlphaFoldDB" id="A0A432NB62"/>
<dbReference type="CDD" id="cd00090">
    <property type="entry name" value="HTH_ARSR"/>
    <property type="match status" value="1"/>
</dbReference>
<keyword evidence="3" id="KW-0804">Transcription</keyword>
<proteinExistence type="predicted"/>
<dbReference type="GO" id="GO:0006950">
    <property type="term" value="P:response to stress"/>
    <property type="evidence" value="ECO:0007669"/>
    <property type="project" value="TreeGrafter"/>
</dbReference>
<reference evidence="5 7" key="2">
    <citation type="submission" date="2017-09" db="EMBL/GenBank/DDBJ databases">
        <title>Comparative genomics of rhizobia isolated from Phaseolus vulgaris in China.</title>
        <authorList>
            <person name="Tong W."/>
        </authorList>
    </citation>
    <scope>NUCLEOTIDE SEQUENCE [LARGE SCALE GENOMIC DNA]</scope>
    <source>
        <strain evidence="5 7">Y27</strain>
    </source>
</reference>
<dbReference type="GO" id="GO:0003700">
    <property type="term" value="F:DNA-binding transcription factor activity"/>
    <property type="evidence" value="ECO:0007669"/>
    <property type="project" value="InterPro"/>
</dbReference>
<keyword evidence="1" id="KW-0805">Transcription regulation</keyword>
<evidence type="ECO:0000313" key="7">
    <source>
        <dbReference type="Proteomes" id="UP000219972"/>
    </source>
</evidence>
<keyword evidence="7" id="KW-1185">Reference proteome</keyword>
<evidence type="ECO:0000256" key="1">
    <source>
        <dbReference type="ARBA" id="ARBA00023015"/>
    </source>
</evidence>
<evidence type="ECO:0000256" key="3">
    <source>
        <dbReference type="ARBA" id="ARBA00023163"/>
    </source>
</evidence>
<dbReference type="Pfam" id="PF01047">
    <property type="entry name" value="MarR"/>
    <property type="match status" value="1"/>
</dbReference>
<dbReference type="InterPro" id="IPR023187">
    <property type="entry name" value="Tscrpt_reg_MarR-type_CS"/>
</dbReference>
<dbReference type="GeneID" id="75219926"/>
<evidence type="ECO:0000256" key="2">
    <source>
        <dbReference type="ARBA" id="ARBA00023125"/>
    </source>
</evidence>
<dbReference type="Proteomes" id="UP000273611">
    <property type="component" value="Unassembled WGS sequence"/>
</dbReference>
<dbReference type="InterPro" id="IPR036388">
    <property type="entry name" value="WH-like_DNA-bd_sf"/>
</dbReference>
<name>A0A432NB62_9HYPH</name>
<gene>
    <name evidence="5" type="ORF">CO662_25550</name>
    <name evidence="6" type="ORF">EEQ99_29850</name>
</gene>
<keyword evidence="2" id="KW-0238">DNA-binding</keyword>
<dbReference type="InterPro" id="IPR036390">
    <property type="entry name" value="WH_DNA-bd_sf"/>
</dbReference>
<feature type="domain" description="HTH marR-type" evidence="4">
    <location>
        <begin position="16"/>
        <end position="152"/>
    </location>
</feature>
<evidence type="ECO:0000259" key="4">
    <source>
        <dbReference type="PROSITE" id="PS50995"/>
    </source>
</evidence>
<dbReference type="InterPro" id="IPR011991">
    <property type="entry name" value="ArsR-like_HTH"/>
</dbReference>
<dbReference type="RefSeq" id="WP_097544424.1">
    <property type="nucleotide sequence ID" value="NZ_BMFI01000018.1"/>
</dbReference>
<evidence type="ECO:0000313" key="5">
    <source>
        <dbReference type="EMBL" id="PDS49298.1"/>
    </source>
</evidence>
<protein>
    <submittedName>
        <fullName evidence="6">MarR family transcriptional regulator</fullName>
    </submittedName>
</protein>
<reference evidence="6" key="3">
    <citation type="submission" date="2018-11" db="EMBL/GenBank/DDBJ databases">
        <authorList>
            <person name="Huo Y."/>
        </authorList>
    </citation>
    <scope>NUCLEOTIDE SEQUENCE</scope>
    <source>
        <strain evidence="6">CCBAU 23252</strain>
    </source>
</reference>
<dbReference type="InterPro" id="IPR000835">
    <property type="entry name" value="HTH_MarR-typ"/>
</dbReference>
<reference evidence="6 8" key="1">
    <citation type="journal article" date="2015" name="Int. J. Syst. Evol. Microbiol.">
        <title>Rhizobium anhuiense sp. nov., isolated from effective nodules of Vicia faba and Pisum sativum.</title>
        <authorList>
            <person name="Zhang Y.J."/>
            <person name="Zheng W.T."/>
            <person name="Everall I."/>
            <person name="Young J.P."/>
            <person name="Zhang X.X."/>
            <person name="Tian C.F."/>
            <person name="Sui X.H."/>
            <person name="Wang E.T."/>
            <person name="Chen W.X."/>
        </authorList>
    </citation>
    <scope>NUCLEOTIDE SEQUENCE [LARGE SCALE GENOMIC DNA]</scope>
    <source>
        <strain evidence="6 8">CCBAU 23252</strain>
    </source>
</reference>
<dbReference type="PANTHER" id="PTHR33164">
    <property type="entry name" value="TRANSCRIPTIONAL REGULATOR, MARR FAMILY"/>
    <property type="match status" value="1"/>
</dbReference>
<dbReference type="EMBL" id="RIBW01000020">
    <property type="protein sequence ID" value="RUL96703.1"/>
    <property type="molecule type" value="Genomic_DNA"/>
</dbReference>
<evidence type="ECO:0000313" key="6">
    <source>
        <dbReference type="EMBL" id="RUL96703.1"/>
    </source>
</evidence>